<gene>
    <name evidence="3" type="primary">LOC111318142</name>
</gene>
<evidence type="ECO:0000256" key="1">
    <source>
        <dbReference type="SAM" id="MobiDB-lite"/>
    </source>
</evidence>
<dbReference type="PANTHER" id="PTHR33625:SF3">
    <property type="entry name" value="OS04G0550700 PROTEIN"/>
    <property type="match status" value="1"/>
</dbReference>
<evidence type="ECO:0000313" key="2">
    <source>
        <dbReference type="Proteomes" id="UP000515121"/>
    </source>
</evidence>
<accession>A0A6P6BHJ7</accession>
<dbReference type="KEGG" id="dzi:111318142"/>
<proteinExistence type="predicted"/>
<evidence type="ECO:0000313" key="3">
    <source>
        <dbReference type="RefSeq" id="XP_022776550.1"/>
    </source>
</evidence>
<dbReference type="Proteomes" id="UP000515121">
    <property type="component" value="Unplaced"/>
</dbReference>
<dbReference type="PANTHER" id="PTHR33625">
    <property type="entry name" value="OS08G0179900 PROTEIN"/>
    <property type="match status" value="1"/>
</dbReference>
<dbReference type="AlphaFoldDB" id="A0A6P6BHJ7"/>
<protein>
    <submittedName>
        <fullName evidence="3">Uncharacterized protein LOC111318142</fullName>
    </submittedName>
</protein>
<dbReference type="GeneID" id="111318142"/>
<reference evidence="3" key="1">
    <citation type="submission" date="2025-08" db="UniProtKB">
        <authorList>
            <consortium name="RefSeq"/>
        </authorList>
    </citation>
    <scope>IDENTIFICATION</scope>
    <source>
        <tissue evidence="3">Fruit stalk</tissue>
    </source>
</reference>
<keyword evidence="2" id="KW-1185">Reference proteome</keyword>
<feature type="region of interest" description="Disordered" evidence="1">
    <location>
        <begin position="31"/>
        <end position="66"/>
    </location>
</feature>
<sequence>MMFGPGKGMGGGGANMWRTVGKVAVARAGVTTDNPTAFQDPLPSTPSSPTSTSHGQNNSDNSLSISSGSSAFGSCNSGVPISENSGLPSNWPAVAADEFEWVSLDGSPEDKPHGVFDDFVLGPVPSVGEVQNVVSALQRVFNASSCPQLIRDKFSYNAGKDIAYQLPSPTGSMHQINSAGSELDWMEPSLHLCNTGALQPYGSNRVYDAFHLLQTEPMVQKMVISLSSDEAVWNAVLNNEVVRELRESYYAAEDNNPLSSDESSGENSDESSKATNIVKWIFDNSKAKFMDIFEKMTKLVNDLFKLPLDNETTTAGTPDPFEERLRTSFLLSVVVLLVVVVTRAHAA</sequence>
<organism evidence="2 3">
    <name type="scientific">Durio zibethinus</name>
    <name type="common">Durian</name>
    <dbReference type="NCBI Taxonomy" id="66656"/>
    <lineage>
        <taxon>Eukaryota</taxon>
        <taxon>Viridiplantae</taxon>
        <taxon>Streptophyta</taxon>
        <taxon>Embryophyta</taxon>
        <taxon>Tracheophyta</taxon>
        <taxon>Spermatophyta</taxon>
        <taxon>Magnoliopsida</taxon>
        <taxon>eudicotyledons</taxon>
        <taxon>Gunneridae</taxon>
        <taxon>Pentapetalae</taxon>
        <taxon>rosids</taxon>
        <taxon>malvids</taxon>
        <taxon>Malvales</taxon>
        <taxon>Malvaceae</taxon>
        <taxon>Helicteroideae</taxon>
        <taxon>Durio</taxon>
    </lineage>
</organism>
<dbReference type="OrthoDB" id="737041at2759"/>
<dbReference type="RefSeq" id="XP_022776550.1">
    <property type="nucleotide sequence ID" value="XM_022920815.1"/>
</dbReference>
<feature type="compositionally biased region" description="Low complexity" evidence="1">
    <location>
        <begin position="45"/>
        <end position="66"/>
    </location>
</feature>
<name>A0A6P6BHJ7_DURZI</name>